<dbReference type="Proteomes" id="UP001054889">
    <property type="component" value="Unassembled WGS sequence"/>
</dbReference>
<evidence type="ECO:0000256" key="1">
    <source>
        <dbReference type="SAM" id="MobiDB-lite"/>
    </source>
</evidence>
<reference evidence="2" key="2">
    <citation type="submission" date="2021-12" db="EMBL/GenBank/DDBJ databases">
        <title>Resequencing data analysis of finger millet.</title>
        <authorList>
            <person name="Hatakeyama M."/>
            <person name="Aluri S."/>
            <person name="Balachadran M.T."/>
            <person name="Sivarajan S.R."/>
            <person name="Poveda L."/>
            <person name="Shimizu-Inatsugi R."/>
            <person name="Schlapbach R."/>
            <person name="Sreeman S.M."/>
            <person name="Shimizu K.K."/>
        </authorList>
    </citation>
    <scope>NUCLEOTIDE SEQUENCE</scope>
</reference>
<keyword evidence="3" id="KW-1185">Reference proteome</keyword>
<organism evidence="2 3">
    <name type="scientific">Eleusine coracana subsp. coracana</name>
    <dbReference type="NCBI Taxonomy" id="191504"/>
    <lineage>
        <taxon>Eukaryota</taxon>
        <taxon>Viridiplantae</taxon>
        <taxon>Streptophyta</taxon>
        <taxon>Embryophyta</taxon>
        <taxon>Tracheophyta</taxon>
        <taxon>Spermatophyta</taxon>
        <taxon>Magnoliopsida</taxon>
        <taxon>Liliopsida</taxon>
        <taxon>Poales</taxon>
        <taxon>Poaceae</taxon>
        <taxon>PACMAD clade</taxon>
        <taxon>Chloridoideae</taxon>
        <taxon>Cynodonteae</taxon>
        <taxon>Eleusininae</taxon>
        <taxon>Eleusine</taxon>
    </lineage>
</organism>
<evidence type="ECO:0000313" key="3">
    <source>
        <dbReference type="Proteomes" id="UP001054889"/>
    </source>
</evidence>
<protein>
    <submittedName>
        <fullName evidence="2">Uncharacterized protein</fullName>
    </submittedName>
</protein>
<dbReference type="EMBL" id="BQKI01000010">
    <property type="protein sequence ID" value="GJN03511.1"/>
    <property type="molecule type" value="Genomic_DNA"/>
</dbReference>
<proteinExistence type="predicted"/>
<comment type="caution">
    <text evidence="2">The sequence shown here is derived from an EMBL/GenBank/DDBJ whole genome shotgun (WGS) entry which is preliminary data.</text>
</comment>
<dbReference type="AlphaFoldDB" id="A0AAV5CZE9"/>
<feature type="region of interest" description="Disordered" evidence="1">
    <location>
        <begin position="1"/>
        <end position="25"/>
    </location>
</feature>
<reference evidence="2" key="1">
    <citation type="journal article" date="2018" name="DNA Res.">
        <title>Multiple hybrid de novo genome assembly of finger millet, an orphan allotetraploid crop.</title>
        <authorList>
            <person name="Hatakeyama M."/>
            <person name="Aluri S."/>
            <person name="Balachadran M.T."/>
            <person name="Sivarajan S.R."/>
            <person name="Patrignani A."/>
            <person name="Gruter S."/>
            <person name="Poveda L."/>
            <person name="Shimizu-Inatsugi R."/>
            <person name="Baeten J."/>
            <person name="Francoijs K.J."/>
            <person name="Nataraja K.N."/>
            <person name="Reddy Y.A.N."/>
            <person name="Phadnis S."/>
            <person name="Ravikumar R.L."/>
            <person name="Schlapbach R."/>
            <person name="Sreeman S.M."/>
            <person name="Shimizu K.K."/>
        </authorList>
    </citation>
    <scope>NUCLEOTIDE SEQUENCE</scope>
</reference>
<sequence length="75" mass="8536">MKPFLFPDSESPEIEPFFPASDRRSPASHELADKWFLGYSLVELAPTVVKAVALQTQKIRTVAEAMMDHEWTDDI</sequence>
<evidence type="ECO:0000313" key="2">
    <source>
        <dbReference type="EMBL" id="GJN03511.1"/>
    </source>
</evidence>
<gene>
    <name evidence="2" type="primary">ga20966</name>
    <name evidence="2" type="ORF">PR202_ga20966</name>
</gene>
<name>A0AAV5CZE9_ELECO</name>
<accession>A0AAV5CZE9</accession>